<dbReference type="Proteomes" id="UP001162156">
    <property type="component" value="Unassembled WGS sequence"/>
</dbReference>
<dbReference type="GO" id="GO:0071561">
    <property type="term" value="C:nucleus-vacuole junction"/>
    <property type="evidence" value="ECO:0007669"/>
    <property type="project" value="TreeGrafter"/>
</dbReference>
<dbReference type="PANTHER" id="PTHR17583">
    <property type="entry name" value="PHOSPHOINOSITIDE 3-KINASE REGULATORY SUBUNIT 4"/>
    <property type="match status" value="1"/>
</dbReference>
<proteinExistence type="predicted"/>
<dbReference type="GO" id="GO:0000166">
    <property type="term" value="F:nucleotide binding"/>
    <property type="evidence" value="ECO:0007669"/>
    <property type="project" value="UniProtKB-KW"/>
</dbReference>
<dbReference type="EMBL" id="JANEYF010004740">
    <property type="protein sequence ID" value="KAJ8930201.1"/>
    <property type="molecule type" value="Genomic_DNA"/>
</dbReference>
<dbReference type="GO" id="GO:0034272">
    <property type="term" value="C:phosphatidylinositol 3-kinase complex, class III, type II"/>
    <property type="evidence" value="ECO:0007669"/>
    <property type="project" value="TreeGrafter"/>
</dbReference>
<dbReference type="Gene3D" id="2.130.10.10">
    <property type="entry name" value="YVTN repeat-like/Quinoprotein amine dehydrogenase"/>
    <property type="match status" value="1"/>
</dbReference>
<dbReference type="SUPFAM" id="SSF50978">
    <property type="entry name" value="WD40 repeat-like"/>
    <property type="match status" value="1"/>
</dbReference>
<dbReference type="GO" id="GO:0006623">
    <property type="term" value="P:protein targeting to vacuole"/>
    <property type="evidence" value="ECO:0007669"/>
    <property type="project" value="TreeGrafter"/>
</dbReference>
<organism evidence="2 3">
    <name type="scientific">Rhamnusium bicolor</name>
    <dbReference type="NCBI Taxonomy" id="1586634"/>
    <lineage>
        <taxon>Eukaryota</taxon>
        <taxon>Metazoa</taxon>
        <taxon>Ecdysozoa</taxon>
        <taxon>Arthropoda</taxon>
        <taxon>Hexapoda</taxon>
        <taxon>Insecta</taxon>
        <taxon>Pterygota</taxon>
        <taxon>Neoptera</taxon>
        <taxon>Endopterygota</taxon>
        <taxon>Coleoptera</taxon>
        <taxon>Polyphaga</taxon>
        <taxon>Cucujiformia</taxon>
        <taxon>Chrysomeloidea</taxon>
        <taxon>Cerambycidae</taxon>
        <taxon>Lepturinae</taxon>
        <taxon>Rhagiini</taxon>
        <taxon>Rhamnusium</taxon>
    </lineage>
</organism>
<dbReference type="GO" id="GO:0004674">
    <property type="term" value="F:protein serine/threonine kinase activity"/>
    <property type="evidence" value="ECO:0007669"/>
    <property type="project" value="InterPro"/>
</dbReference>
<dbReference type="GO" id="GO:0045324">
    <property type="term" value="P:late endosome to vacuole transport"/>
    <property type="evidence" value="ECO:0007669"/>
    <property type="project" value="InterPro"/>
</dbReference>
<evidence type="ECO:0000313" key="3">
    <source>
        <dbReference type="Proteomes" id="UP001162156"/>
    </source>
</evidence>
<gene>
    <name evidence="2" type="ORF">NQ314_017024</name>
</gene>
<dbReference type="GO" id="GO:0005770">
    <property type="term" value="C:late endosome"/>
    <property type="evidence" value="ECO:0007669"/>
    <property type="project" value="TreeGrafter"/>
</dbReference>
<accession>A0AAV8WVC3</accession>
<dbReference type="GO" id="GO:0034271">
    <property type="term" value="C:phosphatidylinositol 3-kinase complex, class III, type I"/>
    <property type="evidence" value="ECO:0007669"/>
    <property type="project" value="TreeGrafter"/>
</dbReference>
<evidence type="ECO:0000256" key="1">
    <source>
        <dbReference type="ARBA" id="ARBA00022741"/>
    </source>
</evidence>
<keyword evidence="1" id="KW-0547">Nucleotide-binding</keyword>
<dbReference type="PANTHER" id="PTHR17583:SF0">
    <property type="entry name" value="PHOSPHOINOSITIDE 3-KINASE REGULATORY SUBUNIT 4"/>
    <property type="match status" value="1"/>
</dbReference>
<dbReference type="AlphaFoldDB" id="A0AAV8WVC3"/>
<evidence type="ECO:0000313" key="2">
    <source>
        <dbReference type="EMBL" id="KAJ8930201.1"/>
    </source>
</evidence>
<dbReference type="InterPro" id="IPR015943">
    <property type="entry name" value="WD40/YVTN_repeat-like_dom_sf"/>
</dbReference>
<dbReference type="GO" id="GO:0016236">
    <property type="term" value="P:macroautophagy"/>
    <property type="evidence" value="ECO:0007669"/>
    <property type="project" value="InterPro"/>
</dbReference>
<dbReference type="InterPro" id="IPR036322">
    <property type="entry name" value="WD40_repeat_dom_sf"/>
</dbReference>
<protein>
    <submittedName>
        <fullName evidence="2">Uncharacterized protein</fullName>
    </submittedName>
</protein>
<comment type="caution">
    <text evidence="2">The sequence shown here is derived from an EMBL/GenBank/DDBJ whole genome shotgun (WGS) entry which is preliminary data.</text>
</comment>
<dbReference type="InterPro" id="IPR045162">
    <property type="entry name" value="Vps15-like"/>
</dbReference>
<reference evidence="2" key="1">
    <citation type="journal article" date="2023" name="Insect Mol. Biol.">
        <title>Genome sequencing provides insights into the evolution of gene families encoding plant cell wall-degrading enzymes in longhorned beetles.</title>
        <authorList>
            <person name="Shin N.R."/>
            <person name="Okamura Y."/>
            <person name="Kirsch R."/>
            <person name="Pauchet Y."/>
        </authorList>
    </citation>
    <scope>NUCLEOTIDE SEQUENCE</scope>
    <source>
        <strain evidence="2">RBIC_L_NR</strain>
    </source>
</reference>
<keyword evidence="3" id="KW-1185">Reference proteome</keyword>
<sequence>MNLVQSRQLNADEDGFAVDVQCLDSGSQSVLVYATLYGALVGWDLRAPGTAWRLENGLTQGHITTFCLDTHQSWLTLGTRDGYHIAWDLRFQLPITTIRHVSGLVCI</sequence>
<name>A0AAV8WVC3_9CUCU</name>